<comment type="caution">
    <text evidence="1">The sequence shown here is derived from an EMBL/GenBank/DDBJ whole genome shotgun (WGS) entry which is preliminary data.</text>
</comment>
<proteinExistence type="predicted"/>
<reference evidence="1" key="1">
    <citation type="journal article" date="2012" name="Science">
        <title>Fermentation, hydrogen, and sulfur metabolism in multiple uncultivated bacterial phyla.</title>
        <authorList>
            <person name="Wrighton K.C."/>
            <person name="Thomas B.C."/>
            <person name="Sharon I."/>
            <person name="Miller C.S."/>
            <person name="Castelle C.J."/>
            <person name="VerBerkmoes N.C."/>
            <person name="Wilkins M.J."/>
            <person name="Hettich R.L."/>
            <person name="Lipton M.S."/>
            <person name="Williams K.H."/>
            <person name="Long P.E."/>
            <person name="Banfield J.F."/>
        </authorList>
    </citation>
    <scope>NUCLEOTIDE SEQUENCE [LARGE SCALE GENOMIC DNA]</scope>
</reference>
<dbReference type="EMBL" id="AMFJ01036181">
    <property type="protein sequence ID" value="EKD24659.1"/>
    <property type="molecule type" value="Genomic_DNA"/>
</dbReference>
<protein>
    <submittedName>
        <fullName evidence="1">Uncharacterized protein</fullName>
    </submittedName>
</protein>
<evidence type="ECO:0000313" key="1">
    <source>
        <dbReference type="EMBL" id="EKD24659.1"/>
    </source>
</evidence>
<organism evidence="1">
    <name type="scientific">uncultured bacterium</name>
    <name type="common">gcode 4</name>
    <dbReference type="NCBI Taxonomy" id="1234023"/>
    <lineage>
        <taxon>Bacteria</taxon>
        <taxon>environmental samples</taxon>
    </lineage>
</organism>
<accession>K1YH65</accession>
<name>K1YH65_9BACT</name>
<gene>
    <name evidence="1" type="ORF">ACD_80C00174G0009</name>
</gene>
<dbReference type="AlphaFoldDB" id="K1YH65"/>
<sequence>MSTITTQDVITLPQKLLHEFVTEFDKMKKIYEVIDHALAEKDMNDKNSKTFTDVDSFFDDLDNTKK</sequence>